<gene>
    <name evidence="5" type="ORF">SAMN05421505_14047</name>
</gene>
<proteinExistence type="predicted"/>
<evidence type="ECO:0000313" key="5">
    <source>
        <dbReference type="EMBL" id="SDI25077.1"/>
    </source>
</evidence>
<feature type="domain" description="HTH luxR-type" evidence="4">
    <location>
        <begin position="1"/>
        <end position="44"/>
    </location>
</feature>
<keyword evidence="1" id="KW-0805">Transcription regulation</keyword>
<reference evidence="5 6" key="1">
    <citation type="submission" date="2016-10" db="EMBL/GenBank/DDBJ databases">
        <authorList>
            <person name="de Groot N.N."/>
        </authorList>
    </citation>
    <scope>NUCLEOTIDE SEQUENCE [LARGE SCALE GENOMIC DNA]</scope>
    <source>
        <strain evidence="5 6">CPCC 201354</strain>
    </source>
</reference>
<sequence length="62" mass="6532">MSNRDVARELSISVTTASVHVSNILRKLGVKSRGEAAALARRDGLLNGVATGEIPPVHPSRV</sequence>
<dbReference type="InterPro" id="IPR016032">
    <property type="entry name" value="Sig_transdc_resp-reg_C-effctor"/>
</dbReference>
<dbReference type="Gene3D" id="1.10.10.10">
    <property type="entry name" value="Winged helix-like DNA-binding domain superfamily/Winged helix DNA-binding domain"/>
    <property type="match status" value="1"/>
</dbReference>
<dbReference type="Pfam" id="PF00196">
    <property type="entry name" value="GerE"/>
    <property type="match status" value="1"/>
</dbReference>
<evidence type="ECO:0000313" key="6">
    <source>
        <dbReference type="Proteomes" id="UP000198923"/>
    </source>
</evidence>
<keyword evidence="2" id="KW-0238">DNA-binding</keyword>
<dbReference type="CDD" id="cd06170">
    <property type="entry name" value="LuxR_C_like"/>
    <property type="match status" value="1"/>
</dbReference>
<dbReference type="InterPro" id="IPR036388">
    <property type="entry name" value="WH-like_DNA-bd_sf"/>
</dbReference>
<keyword evidence="6" id="KW-1185">Reference proteome</keyword>
<evidence type="ECO:0000256" key="2">
    <source>
        <dbReference type="ARBA" id="ARBA00023125"/>
    </source>
</evidence>
<dbReference type="InterPro" id="IPR000792">
    <property type="entry name" value="Tscrpt_reg_LuxR_C"/>
</dbReference>
<evidence type="ECO:0000256" key="1">
    <source>
        <dbReference type="ARBA" id="ARBA00023015"/>
    </source>
</evidence>
<dbReference type="GO" id="GO:0006355">
    <property type="term" value="P:regulation of DNA-templated transcription"/>
    <property type="evidence" value="ECO:0007669"/>
    <property type="project" value="InterPro"/>
</dbReference>
<dbReference type="PROSITE" id="PS50043">
    <property type="entry name" value="HTH_LUXR_2"/>
    <property type="match status" value="1"/>
</dbReference>
<accession>A0A1G8J282</accession>
<dbReference type="AlphaFoldDB" id="A0A1G8J282"/>
<keyword evidence="3" id="KW-0804">Transcription</keyword>
<protein>
    <submittedName>
        <fullName evidence="5">Regulatory protein, luxR family</fullName>
    </submittedName>
</protein>
<evidence type="ECO:0000256" key="3">
    <source>
        <dbReference type="ARBA" id="ARBA00023163"/>
    </source>
</evidence>
<dbReference type="EMBL" id="FNCN01000040">
    <property type="protein sequence ID" value="SDI25077.1"/>
    <property type="molecule type" value="Genomic_DNA"/>
</dbReference>
<organism evidence="5 6">
    <name type="scientific">Sinosporangium album</name>
    <dbReference type="NCBI Taxonomy" id="504805"/>
    <lineage>
        <taxon>Bacteria</taxon>
        <taxon>Bacillati</taxon>
        <taxon>Actinomycetota</taxon>
        <taxon>Actinomycetes</taxon>
        <taxon>Streptosporangiales</taxon>
        <taxon>Streptosporangiaceae</taxon>
        <taxon>Sinosporangium</taxon>
    </lineage>
</organism>
<name>A0A1G8J282_9ACTN</name>
<dbReference type="Proteomes" id="UP000198923">
    <property type="component" value="Unassembled WGS sequence"/>
</dbReference>
<dbReference type="PANTHER" id="PTHR44688:SF16">
    <property type="entry name" value="DNA-BINDING TRANSCRIPTIONAL ACTIVATOR DEVR_DOSR"/>
    <property type="match status" value="1"/>
</dbReference>
<dbReference type="OrthoDB" id="27092at2"/>
<dbReference type="PANTHER" id="PTHR44688">
    <property type="entry name" value="DNA-BINDING TRANSCRIPTIONAL ACTIVATOR DEVR_DOSR"/>
    <property type="match status" value="1"/>
</dbReference>
<dbReference type="STRING" id="504805.SAMN05421505_14047"/>
<dbReference type="GO" id="GO:0003677">
    <property type="term" value="F:DNA binding"/>
    <property type="evidence" value="ECO:0007669"/>
    <property type="project" value="UniProtKB-KW"/>
</dbReference>
<evidence type="ECO:0000259" key="4">
    <source>
        <dbReference type="PROSITE" id="PS50043"/>
    </source>
</evidence>
<dbReference type="SUPFAM" id="SSF46894">
    <property type="entry name" value="C-terminal effector domain of the bipartite response regulators"/>
    <property type="match status" value="1"/>
</dbReference>
<dbReference type="SMART" id="SM00421">
    <property type="entry name" value="HTH_LUXR"/>
    <property type="match status" value="1"/>
</dbReference>